<feature type="compositionally biased region" description="Basic and acidic residues" evidence="1">
    <location>
        <begin position="28"/>
        <end position="42"/>
    </location>
</feature>
<sequence length="76" mass="7708">MSSNKTYLTSRLAGYSRAALRRSAGVREGGRRGRRGDRVKGITEMEKEILHVHAGAGAGAGGTGAGAASSAPQIGP</sequence>
<reference evidence="2 3" key="1">
    <citation type="journal article" date="2019" name="Commun. Biol.">
        <title>The bagworm genome reveals a unique fibroin gene that provides high tensile strength.</title>
        <authorList>
            <person name="Kono N."/>
            <person name="Nakamura H."/>
            <person name="Ohtoshi R."/>
            <person name="Tomita M."/>
            <person name="Numata K."/>
            <person name="Arakawa K."/>
        </authorList>
    </citation>
    <scope>NUCLEOTIDE SEQUENCE [LARGE SCALE GENOMIC DNA]</scope>
</reference>
<feature type="compositionally biased region" description="Gly residues" evidence="1">
    <location>
        <begin position="56"/>
        <end position="65"/>
    </location>
</feature>
<comment type="caution">
    <text evidence="2">The sequence shown here is derived from an EMBL/GenBank/DDBJ whole genome shotgun (WGS) entry which is preliminary data.</text>
</comment>
<protein>
    <submittedName>
        <fullName evidence="2">Uncharacterized protein</fullName>
    </submittedName>
</protein>
<name>A0A4C1TXQ0_EUMVA</name>
<gene>
    <name evidence="2" type="ORF">EVAR_93273_1</name>
</gene>
<organism evidence="2 3">
    <name type="scientific">Eumeta variegata</name>
    <name type="common">Bagworm moth</name>
    <name type="synonym">Eumeta japonica</name>
    <dbReference type="NCBI Taxonomy" id="151549"/>
    <lineage>
        <taxon>Eukaryota</taxon>
        <taxon>Metazoa</taxon>
        <taxon>Ecdysozoa</taxon>
        <taxon>Arthropoda</taxon>
        <taxon>Hexapoda</taxon>
        <taxon>Insecta</taxon>
        <taxon>Pterygota</taxon>
        <taxon>Neoptera</taxon>
        <taxon>Endopterygota</taxon>
        <taxon>Lepidoptera</taxon>
        <taxon>Glossata</taxon>
        <taxon>Ditrysia</taxon>
        <taxon>Tineoidea</taxon>
        <taxon>Psychidae</taxon>
        <taxon>Oiketicinae</taxon>
        <taxon>Eumeta</taxon>
    </lineage>
</organism>
<feature type="region of interest" description="Disordered" evidence="1">
    <location>
        <begin position="55"/>
        <end position="76"/>
    </location>
</feature>
<feature type="region of interest" description="Disordered" evidence="1">
    <location>
        <begin position="23"/>
        <end position="42"/>
    </location>
</feature>
<evidence type="ECO:0000313" key="3">
    <source>
        <dbReference type="Proteomes" id="UP000299102"/>
    </source>
</evidence>
<keyword evidence="3" id="KW-1185">Reference proteome</keyword>
<evidence type="ECO:0000313" key="2">
    <source>
        <dbReference type="EMBL" id="GBP18843.1"/>
    </source>
</evidence>
<accession>A0A4C1TXQ0</accession>
<dbReference type="EMBL" id="BGZK01000101">
    <property type="protein sequence ID" value="GBP18843.1"/>
    <property type="molecule type" value="Genomic_DNA"/>
</dbReference>
<proteinExistence type="predicted"/>
<dbReference type="Proteomes" id="UP000299102">
    <property type="component" value="Unassembled WGS sequence"/>
</dbReference>
<evidence type="ECO:0000256" key="1">
    <source>
        <dbReference type="SAM" id="MobiDB-lite"/>
    </source>
</evidence>
<dbReference type="AlphaFoldDB" id="A0A4C1TXQ0"/>